<protein>
    <submittedName>
        <fullName evidence="1">Uncharacterized protein</fullName>
    </submittedName>
</protein>
<proteinExistence type="predicted"/>
<gene>
    <name evidence="1" type="ORF">SAMN05216221_1165</name>
</gene>
<sequence>MDKVWLQMCEAAGVDPDKRLAARRAVLDSAEAVDCTVYRPDENDPDAEEDDLGEARIVFTGPFEAPAEWNPAEREEFFGDDDPEQFFTARIECEAEPSSSAYFVPEMGDYLAAVTGQGEVAMYYVHDCEEDDDGLHCVLIRDDVELY</sequence>
<evidence type="ECO:0000313" key="2">
    <source>
        <dbReference type="Proteomes" id="UP000243359"/>
    </source>
</evidence>
<keyword evidence="2" id="KW-1185">Reference proteome</keyword>
<reference evidence="2" key="1">
    <citation type="submission" date="2016-10" db="EMBL/GenBank/DDBJ databases">
        <authorList>
            <person name="Varghese N."/>
            <person name="Submissions S."/>
        </authorList>
    </citation>
    <scope>NUCLEOTIDE SEQUENCE [LARGE SCALE GENOMIC DNA]</scope>
    <source>
        <strain evidence="2">KCTC 32247</strain>
    </source>
</reference>
<dbReference type="AlphaFoldDB" id="A0A1H1PT30"/>
<evidence type="ECO:0000313" key="1">
    <source>
        <dbReference type="EMBL" id="SDS14284.1"/>
    </source>
</evidence>
<accession>A0A1H1PT30</accession>
<dbReference type="EMBL" id="LT629751">
    <property type="protein sequence ID" value="SDS14284.1"/>
    <property type="molecule type" value="Genomic_DNA"/>
</dbReference>
<name>A0A1H1PT30_9PSED</name>
<dbReference type="Proteomes" id="UP000243359">
    <property type="component" value="Chromosome I"/>
</dbReference>
<organism evidence="1 2">
    <name type="scientific">Pseudomonas oryzae</name>
    <dbReference type="NCBI Taxonomy" id="1392877"/>
    <lineage>
        <taxon>Bacteria</taxon>
        <taxon>Pseudomonadati</taxon>
        <taxon>Pseudomonadota</taxon>
        <taxon>Gammaproteobacteria</taxon>
        <taxon>Pseudomonadales</taxon>
        <taxon>Pseudomonadaceae</taxon>
        <taxon>Pseudomonas</taxon>
    </lineage>
</organism>